<keyword evidence="3" id="KW-1185">Reference proteome</keyword>
<dbReference type="AlphaFoldDB" id="A0A7Y6A2Q4"/>
<reference evidence="2 3" key="1">
    <citation type="submission" date="2020-05" db="EMBL/GenBank/DDBJ databases">
        <title>Genome Sequencing of Type Strains.</title>
        <authorList>
            <person name="Lemaire J.F."/>
            <person name="Inderbitzin P."/>
            <person name="Gregorio O.A."/>
            <person name="Collins S.B."/>
            <person name="Wespe N."/>
            <person name="Knight-Connoni V."/>
        </authorList>
    </citation>
    <scope>NUCLEOTIDE SEQUENCE [LARGE SCALE GENOMIC DNA]</scope>
    <source>
        <strain evidence="2 3">ATCC 25174</strain>
    </source>
</reference>
<protein>
    <submittedName>
        <fullName evidence="2">Type II toxin-antitoxin system death-on-curing family toxin</fullName>
    </submittedName>
</protein>
<dbReference type="PROSITE" id="PS51459">
    <property type="entry name" value="FIDO"/>
    <property type="match status" value="1"/>
</dbReference>
<dbReference type="PANTHER" id="PTHR39426">
    <property type="entry name" value="HOMOLOGY TO DEATH-ON-CURING PROTEIN OF PHAGE P1"/>
    <property type="match status" value="1"/>
</dbReference>
<dbReference type="InterPro" id="IPR006440">
    <property type="entry name" value="Doc"/>
</dbReference>
<proteinExistence type="predicted"/>
<evidence type="ECO:0000313" key="3">
    <source>
        <dbReference type="Proteomes" id="UP000565724"/>
    </source>
</evidence>
<name>A0A7Y6A2Q4_9CELL</name>
<dbReference type="InterPro" id="IPR003812">
    <property type="entry name" value="Fido"/>
</dbReference>
<evidence type="ECO:0000313" key="2">
    <source>
        <dbReference type="EMBL" id="NUU18018.1"/>
    </source>
</evidence>
<evidence type="ECO:0000259" key="1">
    <source>
        <dbReference type="PROSITE" id="PS51459"/>
    </source>
</evidence>
<sequence>MEYLDLGDLLTVAEAILGRAPEVRDYGLLEAALARPQASVFGEDAYPSLVHKAAALLISLVDNHALLDGNKRLGWIGCLVFLSMNGVELGVRPAADTALVLSIADGSLTEVDAVAAELTARIAT</sequence>
<dbReference type="PANTHER" id="PTHR39426:SF1">
    <property type="entry name" value="HOMOLOGY TO DEATH-ON-CURING PROTEIN OF PHAGE P1"/>
    <property type="match status" value="1"/>
</dbReference>
<organism evidence="2 3">
    <name type="scientific">Cellulomonas humilata</name>
    <dbReference type="NCBI Taxonomy" id="144055"/>
    <lineage>
        <taxon>Bacteria</taxon>
        <taxon>Bacillati</taxon>
        <taxon>Actinomycetota</taxon>
        <taxon>Actinomycetes</taxon>
        <taxon>Micrococcales</taxon>
        <taxon>Cellulomonadaceae</taxon>
        <taxon>Cellulomonas</taxon>
    </lineage>
</organism>
<dbReference type="Gene3D" id="1.20.120.1870">
    <property type="entry name" value="Fic/DOC protein, Fido domain"/>
    <property type="match status" value="1"/>
</dbReference>
<dbReference type="GO" id="GO:0016301">
    <property type="term" value="F:kinase activity"/>
    <property type="evidence" value="ECO:0007669"/>
    <property type="project" value="InterPro"/>
</dbReference>
<feature type="domain" description="Fido" evidence="1">
    <location>
        <begin position="4"/>
        <end position="124"/>
    </location>
</feature>
<dbReference type="EMBL" id="JABMCI010000066">
    <property type="protein sequence ID" value="NUU18018.1"/>
    <property type="molecule type" value="Genomic_DNA"/>
</dbReference>
<dbReference type="Proteomes" id="UP000565724">
    <property type="component" value="Unassembled WGS sequence"/>
</dbReference>
<dbReference type="InterPro" id="IPR053737">
    <property type="entry name" value="Type_II_TA_Toxin"/>
</dbReference>
<accession>A0A7Y6A2Q4</accession>
<gene>
    <name evidence="2" type="ORF">HP550_12230</name>
</gene>
<dbReference type="Pfam" id="PF02661">
    <property type="entry name" value="Fic"/>
    <property type="match status" value="1"/>
</dbReference>
<comment type="caution">
    <text evidence="2">The sequence shown here is derived from an EMBL/GenBank/DDBJ whole genome shotgun (WGS) entry which is preliminary data.</text>
</comment>